<dbReference type="Pfam" id="PF05532">
    <property type="entry name" value="CsbD"/>
    <property type="match status" value="1"/>
</dbReference>
<gene>
    <name evidence="4" type="ORF">BC102111_02168</name>
</gene>
<proteinExistence type="inferred from homology"/>
<evidence type="ECO:0000256" key="1">
    <source>
        <dbReference type="ARBA" id="ARBA00009129"/>
    </source>
</evidence>
<sequence length="63" mass="6792">MSMKDKFDNKAQELKGKAKDATGKAIGNEQMQAEGKADQAAAGTKQAGEKLKDTAKDVTDRRH</sequence>
<accession>A0A2H1JEJ1</accession>
<feature type="domain" description="CsbD-like" evidence="3">
    <location>
        <begin position="5"/>
        <end position="57"/>
    </location>
</feature>
<reference evidence="5" key="1">
    <citation type="submission" date="2017-03" db="EMBL/GenBank/DDBJ databases">
        <authorList>
            <person name="Monnet C."/>
        </authorList>
    </citation>
    <scope>NUCLEOTIDE SEQUENCE [LARGE SCALE GENOMIC DNA]</scope>
    <source>
        <strain evidence="5">CIP 102111</strain>
    </source>
</reference>
<dbReference type="AlphaFoldDB" id="A0A2H1JEJ1"/>
<dbReference type="Gene3D" id="1.10.1470.10">
    <property type="entry name" value="YjbJ"/>
    <property type="match status" value="1"/>
</dbReference>
<organism evidence="4 5">
    <name type="scientific">Brevibacterium casei CIP 102111</name>
    <dbReference type="NCBI Taxonomy" id="1255625"/>
    <lineage>
        <taxon>Bacteria</taxon>
        <taxon>Bacillati</taxon>
        <taxon>Actinomycetota</taxon>
        <taxon>Actinomycetes</taxon>
        <taxon>Micrococcales</taxon>
        <taxon>Brevibacteriaceae</taxon>
        <taxon>Brevibacterium</taxon>
    </lineage>
</organism>
<evidence type="ECO:0000259" key="3">
    <source>
        <dbReference type="Pfam" id="PF05532"/>
    </source>
</evidence>
<feature type="region of interest" description="Disordered" evidence="2">
    <location>
        <begin position="1"/>
        <end position="63"/>
    </location>
</feature>
<evidence type="ECO:0000313" key="5">
    <source>
        <dbReference type="Proteomes" id="UP000234333"/>
    </source>
</evidence>
<evidence type="ECO:0000256" key="2">
    <source>
        <dbReference type="SAM" id="MobiDB-lite"/>
    </source>
</evidence>
<dbReference type="Proteomes" id="UP000234333">
    <property type="component" value="Unassembled WGS sequence"/>
</dbReference>
<feature type="compositionally biased region" description="Basic and acidic residues" evidence="2">
    <location>
        <begin position="47"/>
        <end position="63"/>
    </location>
</feature>
<protein>
    <submittedName>
        <fullName evidence="4">CsbD-like</fullName>
    </submittedName>
</protein>
<dbReference type="EMBL" id="FXZC01000004">
    <property type="protein sequence ID" value="SMX85906.1"/>
    <property type="molecule type" value="Genomic_DNA"/>
</dbReference>
<dbReference type="InterPro" id="IPR036629">
    <property type="entry name" value="YjbJ_sf"/>
</dbReference>
<evidence type="ECO:0000313" key="4">
    <source>
        <dbReference type="EMBL" id="SMX85906.1"/>
    </source>
</evidence>
<dbReference type="InterPro" id="IPR008462">
    <property type="entry name" value="CsbD"/>
</dbReference>
<dbReference type="SUPFAM" id="SSF69047">
    <property type="entry name" value="Hypothetical protein YjbJ"/>
    <property type="match status" value="1"/>
</dbReference>
<feature type="compositionally biased region" description="Basic and acidic residues" evidence="2">
    <location>
        <begin position="1"/>
        <end position="22"/>
    </location>
</feature>
<name>A0A2H1JEJ1_9MICO</name>
<comment type="similarity">
    <text evidence="1">Belongs to the UPF0337 (CsbD) family.</text>
</comment>